<keyword evidence="2" id="KW-0223">Dioxygenase</keyword>
<keyword evidence="3" id="KW-1185">Reference proteome</keyword>
<feature type="domain" description="VOC" evidence="1">
    <location>
        <begin position="4"/>
        <end position="124"/>
    </location>
</feature>
<keyword evidence="2" id="KW-0456">Lyase</keyword>
<gene>
    <name evidence="2" type="ORF">BJY18_007162</name>
</gene>
<dbReference type="EMBL" id="JACHMG010000001">
    <property type="protein sequence ID" value="MBB4689677.1"/>
    <property type="molecule type" value="Genomic_DNA"/>
</dbReference>
<dbReference type="InterPro" id="IPR037523">
    <property type="entry name" value="VOC_core"/>
</dbReference>
<proteinExistence type="predicted"/>
<dbReference type="RefSeq" id="WP_184784164.1">
    <property type="nucleotide sequence ID" value="NZ_JACHMG010000001.1"/>
</dbReference>
<dbReference type="SUPFAM" id="SSF54593">
    <property type="entry name" value="Glyoxalase/Bleomycin resistance protein/Dihydroxybiphenyl dioxygenase"/>
    <property type="match status" value="1"/>
</dbReference>
<evidence type="ECO:0000313" key="3">
    <source>
        <dbReference type="Proteomes" id="UP000581769"/>
    </source>
</evidence>
<dbReference type="GO" id="GO:0016829">
    <property type="term" value="F:lyase activity"/>
    <property type="evidence" value="ECO:0007669"/>
    <property type="project" value="UniProtKB-KW"/>
</dbReference>
<evidence type="ECO:0000313" key="2">
    <source>
        <dbReference type="EMBL" id="MBB4689677.1"/>
    </source>
</evidence>
<organism evidence="2 3">
    <name type="scientific">Amycolatopsis jiangsuensis</name>
    <dbReference type="NCBI Taxonomy" id="1181879"/>
    <lineage>
        <taxon>Bacteria</taxon>
        <taxon>Bacillati</taxon>
        <taxon>Actinomycetota</taxon>
        <taxon>Actinomycetes</taxon>
        <taxon>Pseudonocardiales</taxon>
        <taxon>Pseudonocardiaceae</taxon>
        <taxon>Amycolatopsis</taxon>
    </lineage>
</organism>
<keyword evidence="2" id="KW-0560">Oxidoreductase</keyword>
<dbReference type="Gene3D" id="3.10.180.10">
    <property type="entry name" value="2,3-Dihydroxybiphenyl 1,2-Dioxygenase, domain 1"/>
    <property type="match status" value="1"/>
</dbReference>
<sequence length="149" mass="16841">MAVSLNHTIVLSKDKVAAANFLAEILGLETNAWGPFIRVHTGETDIEFMNIEDSAWNDHITPQHLCFLLSEDEMDVLLKGLRRHDVQPYEDMFYEEPGVNNYYGGRGCYIRDAVDGHLFEFITAPYEGKPANIEKGRWRDPVDPTAVGA</sequence>
<evidence type="ECO:0000259" key="1">
    <source>
        <dbReference type="PROSITE" id="PS51819"/>
    </source>
</evidence>
<dbReference type="Proteomes" id="UP000581769">
    <property type="component" value="Unassembled WGS sequence"/>
</dbReference>
<comment type="caution">
    <text evidence="2">The sequence shown here is derived from an EMBL/GenBank/DDBJ whole genome shotgun (WGS) entry which is preliminary data.</text>
</comment>
<dbReference type="GO" id="GO:0051213">
    <property type="term" value="F:dioxygenase activity"/>
    <property type="evidence" value="ECO:0007669"/>
    <property type="project" value="UniProtKB-KW"/>
</dbReference>
<dbReference type="PROSITE" id="PS51819">
    <property type="entry name" value="VOC"/>
    <property type="match status" value="1"/>
</dbReference>
<reference evidence="2 3" key="1">
    <citation type="submission" date="2020-08" db="EMBL/GenBank/DDBJ databases">
        <title>Sequencing the genomes of 1000 actinobacteria strains.</title>
        <authorList>
            <person name="Klenk H.-P."/>
        </authorList>
    </citation>
    <scope>NUCLEOTIDE SEQUENCE [LARGE SCALE GENOMIC DNA]</scope>
    <source>
        <strain evidence="2 3">DSM 45859</strain>
    </source>
</reference>
<name>A0A840J8H8_9PSEU</name>
<protein>
    <submittedName>
        <fullName evidence="2">Catechol 2,3-dioxygenase-like lactoylglutathione lyase family enzyme</fullName>
    </submittedName>
</protein>
<dbReference type="AlphaFoldDB" id="A0A840J8H8"/>
<dbReference type="InterPro" id="IPR029068">
    <property type="entry name" value="Glyas_Bleomycin-R_OHBP_Dase"/>
</dbReference>
<accession>A0A840J8H8</accession>